<dbReference type="EMBL" id="AP014548">
    <property type="protein sequence ID" value="BAO55645.1"/>
    <property type="molecule type" value="Genomic_DNA"/>
</dbReference>
<evidence type="ECO:0000313" key="1">
    <source>
        <dbReference type="EMBL" id="BAO55645.1"/>
    </source>
</evidence>
<dbReference type="KEGG" id="nmf:NMS_1636"/>
<dbReference type="STRING" id="1454201.NMS_1636"/>
<proteinExistence type="predicted"/>
<name>W8VRH0_9FLAO</name>
<organism evidence="1 2">
    <name type="scientific">Nonlabens marinus S1-08</name>
    <dbReference type="NCBI Taxonomy" id="1454201"/>
    <lineage>
        <taxon>Bacteria</taxon>
        <taxon>Pseudomonadati</taxon>
        <taxon>Bacteroidota</taxon>
        <taxon>Flavobacteriia</taxon>
        <taxon>Flavobacteriales</taxon>
        <taxon>Flavobacteriaceae</taxon>
        <taxon>Nonlabens</taxon>
    </lineage>
</organism>
<evidence type="ECO:0000313" key="2">
    <source>
        <dbReference type="Proteomes" id="UP000031760"/>
    </source>
</evidence>
<gene>
    <name evidence="1" type="ORF">NMS_1636</name>
</gene>
<sequence>MYFSKRKRDSSLSRKRNSIKTRLELIIYDFKELYKRSVAGRKTGR</sequence>
<dbReference type="HOGENOM" id="CLU_3202682_0_0_10"/>
<dbReference type="AlphaFoldDB" id="W8VRH0"/>
<accession>W8VRH0</accession>
<reference evidence="1 2" key="1">
    <citation type="journal article" date="2014" name="Proc. Natl. Acad. Sci. U.S.A.">
        <title>Functional characterization of flavobacteria rhodopsins reveals a unique class of light-driven chloride pump in bacteria.</title>
        <authorList>
            <person name="Yoshizawa S."/>
            <person name="Kumagai Y."/>
            <person name="Kim H."/>
            <person name="Ogura Y."/>
            <person name="Hayashi T."/>
            <person name="Iwasaki W."/>
            <person name="DeLong E.F."/>
            <person name="Kogure K."/>
        </authorList>
    </citation>
    <scope>NUCLEOTIDE SEQUENCE [LARGE SCALE GENOMIC DNA]</scope>
    <source>
        <strain evidence="1 2">S1-08</strain>
    </source>
</reference>
<keyword evidence="2" id="KW-1185">Reference proteome</keyword>
<protein>
    <submittedName>
        <fullName evidence="1">Uncharacterized protein</fullName>
    </submittedName>
</protein>
<dbReference type="Proteomes" id="UP000031760">
    <property type="component" value="Chromosome"/>
</dbReference>